<organism evidence="2 4">
    <name type="scientific">Phytophthora rubi</name>
    <dbReference type="NCBI Taxonomy" id="129364"/>
    <lineage>
        <taxon>Eukaryota</taxon>
        <taxon>Sar</taxon>
        <taxon>Stramenopiles</taxon>
        <taxon>Oomycota</taxon>
        <taxon>Peronosporomycetes</taxon>
        <taxon>Peronosporales</taxon>
        <taxon>Peronosporaceae</taxon>
        <taxon>Phytophthora</taxon>
    </lineage>
</organism>
<reference evidence="2 4" key="1">
    <citation type="submission" date="2018-08" db="EMBL/GenBank/DDBJ databases">
        <title>Genomic investigation of the strawberry pathogen Phytophthora fragariae indicates pathogenicity is determined by transcriptional variation in three key races.</title>
        <authorList>
            <person name="Adams T.M."/>
            <person name="Armitage A.D."/>
            <person name="Sobczyk M.K."/>
            <person name="Bates H.J."/>
            <person name="Dunwell J.M."/>
            <person name="Nellist C.F."/>
            <person name="Harrison R.J."/>
        </authorList>
    </citation>
    <scope>NUCLEOTIDE SEQUENCE [LARGE SCALE GENOMIC DNA]</scope>
    <source>
        <strain evidence="1 3">SCRP249</strain>
        <strain evidence="2 4">SCRP333</strain>
    </source>
</reference>
<dbReference type="AlphaFoldDB" id="A0A6A4FW30"/>
<dbReference type="Proteomes" id="UP000429607">
    <property type="component" value="Unassembled WGS sequence"/>
</dbReference>
<keyword evidence="4" id="KW-1185">Reference proteome</keyword>
<proteinExistence type="predicted"/>
<evidence type="ECO:0000313" key="2">
    <source>
        <dbReference type="EMBL" id="KAE9353097.1"/>
    </source>
</evidence>
<gene>
    <name evidence="1" type="ORF">PR001_g5039</name>
    <name evidence="2" type="ORF">PR003_g4055</name>
</gene>
<evidence type="ECO:0000313" key="1">
    <source>
        <dbReference type="EMBL" id="KAE9045268.1"/>
    </source>
</evidence>
<comment type="caution">
    <text evidence="2">The sequence shown here is derived from an EMBL/GenBank/DDBJ whole genome shotgun (WGS) entry which is preliminary data.</text>
</comment>
<dbReference type="EMBL" id="QXFV01000218">
    <property type="protein sequence ID" value="KAE9045268.1"/>
    <property type="molecule type" value="Genomic_DNA"/>
</dbReference>
<dbReference type="Proteomes" id="UP000434957">
    <property type="component" value="Unassembled WGS sequence"/>
</dbReference>
<evidence type="ECO:0000313" key="4">
    <source>
        <dbReference type="Proteomes" id="UP000434957"/>
    </source>
</evidence>
<evidence type="ECO:0000313" key="3">
    <source>
        <dbReference type="Proteomes" id="UP000429607"/>
    </source>
</evidence>
<protein>
    <submittedName>
        <fullName evidence="2">Uncharacterized protein</fullName>
    </submittedName>
</protein>
<accession>A0A6A4FW30</accession>
<sequence length="244" mass="26662">MGWHGNSATALQDFKHVEEPQRLSQASTIQCIAPVEMSLERFLGDGGRDTPCPDHSNRLEEGAEYDVSFNEGIPEALDTDLHLQQCAMEEGRRVGEEDTVRVGEPDSDAMPIDIDLHVLVECLRDAEDDNGCGQVPLRLIDEHTSNDVCKQPDEVSYDEGVTDGCDGTRRSQGHCSRNGCAVDLEGCRSFSHAGGNAMSGSEQQVDNASGESCIPRMRAEQTLSPASGEVDMGKWYLRGFGCYY</sequence>
<dbReference type="EMBL" id="QXFT01000148">
    <property type="protein sequence ID" value="KAE9353097.1"/>
    <property type="molecule type" value="Genomic_DNA"/>
</dbReference>
<name>A0A6A4FW30_9STRA</name>